<dbReference type="PANTHER" id="PTHR30487:SF0">
    <property type="entry name" value="PREPILIN LEADER PEPTIDASE_N-METHYLTRANSFERASE-RELATED"/>
    <property type="match status" value="1"/>
</dbReference>
<feature type="transmembrane region" description="Helical" evidence="3">
    <location>
        <begin position="76"/>
        <end position="94"/>
    </location>
</feature>
<keyword evidence="3" id="KW-1133">Transmembrane helix</keyword>
<evidence type="ECO:0000313" key="5">
    <source>
        <dbReference type="EMBL" id="MDO9713846.1"/>
    </source>
</evidence>
<keyword evidence="3" id="KW-0472">Membrane</keyword>
<feature type="non-terminal residue" evidence="5">
    <location>
        <position position="1"/>
    </location>
</feature>
<comment type="similarity">
    <text evidence="1 2">Belongs to the peptidase A24 family.</text>
</comment>
<keyword evidence="6" id="KW-1185">Reference proteome</keyword>
<keyword evidence="3" id="KW-0812">Transmembrane</keyword>
<gene>
    <name evidence="5" type="ORF">Q7A36_36395</name>
</gene>
<feature type="transmembrane region" description="Helical" evidence="3">
    <location>
        <begin position="202"/>
        <end position="221"/>
    </location>
</feature>
<proteinExistence type="inferred from homology"/>
<evidence type="ECO:0000256" key="2">
    <source>
        <dbReference type="RuleBase" id="RU003793"/>
    </source>
</evidence>
<dbReference type="RefSeq" id="WP_305108695.1">
    <property type="nucleotide sequence ID" value="NZ_JAUTWS010000127.1"/>
</dbReference>
<feature type="transmembrane region" description="Helical" evidence="3">
    <location>
        <begin position="161"/>
        <end position="190"/>
    </location>
</feature>
<dbReference type="InterPro" id="IPR014032">
    <property type="entry name" value="Peptidase_A24A_bac"/>
</dbReference>
<dbReference type="Gene3D" id="1.20.120.1220">
    <property type="match status" value="1"/>
</dbReference>
<feature type="transmembrane region" description="Helical" evidence="3">
    <location>
        <begin position="106"/>
        <end position="122"/>
    </location>
</feature>
<evidence type="ECO:0000259" key="4">
    <source>
        <dbReference type="Pfam" id="PF01478"/>
    </source>
</evidence>
<reference evidence="5 6" key="1">
    <citation type="submission" date="2023-08" db="EMBL/GenBank/DDBJ databases">
        <title>The draft genome sequence of Paracraurococcus sp. LOR1-02.</title>
        <authorList>
            <person name="Kingkaew E."/>
            <person name="Tanasupawat S."/>
        </authorList>
    </citation>
    <scope>NUCLEOTIDE SEQUENCE [LARGE SCALE GENOMIC DNA]</scope>
    <source>
        <strain evidence="5 6">LOR1-02</strain>
    </source>
</reference>
<organism evidence="5 6">
    <name type="scientific">Paracraurococcus lichenis</name>
    <dbReference type="NCBI Taxonomy" id="3064888"/>
    <lineage>
        <taxon>Bacteria</taxon>
        <taxon>Pseudomonadati</taxon>
        <taxon>Pseudomonadota</taxon>
        <taxon>Alphaproteobacteria</taxon>
        <taxon>Acetobacterales</taxon>
        <taxon>Roseomonadaceae</taxon>
        <taxon>Paracraurococcus</taxon>
    </lineage>
</organism>
<evidence type="ECO:0000256" key="3">
    <source>
        <dbReference type="SAM" id="Phobius"/>
    </source>
</evidence>
<evidence type="ECO:0000256" key="1">
    <source>
        <dbReference type="ARBA" id="ARBA00005801"/>
    </source>
</evidence>
<sequence>TAALLGPALARLAQAQVATLEAQEASGRSGSELVESLRRLARPTGRPEPAWRLAHSAALALALAGGPLAGGPGLPGLFLALVASLITYGALLDLRAYWLPDSITQPLLWLGLTGAALGLAPVPPADALLGAAAAWGLLAALQLGARALLGQAALGGGDVKLMAACGALVGLSGLPRLLVLLAAATALLALAWRQARRPGPDWIPLGLAISVAALTATTLTATGQ</sequence>
<dbReference type="InterPro" id="IPR000045">
    <property type="entry name" value="Prepilin_IV_endopep_pep"/>
</dbReference>
<dbReference type="Pfam" id="PF01478">
    <property type="entry name" value="Peptidase_A24"/>
    <property type="match status" value="1"/>
</dbReference>
<dbReference type="EMBL" id="JAUTWS010000127">
    <property type="protein sequence ID" value="MDO9713846.1"/>
    <property type="molecule type" value="Genomic_DNA"/>
</dbReference>
<dbReference type="Proteomes" id="UP001243009">
    <property type="component" value="Unassembled WGS sequence"/>
</dbReference>
<accession>A0ABT9ECP5</accession>
<dbReference type="PRINTS" id="PR00864">
    <property type="entry name" value="PREPILNPTASE"/>
</dbReference>
<feature type="domain" description="Prepilin type IV endopeptidase peptidase" evidence="4">
    <location>
        <begin position="81"/>
        <end position="189"/>
    </location>
</feature>
<dbReference type="PANTHER" id="PTHR30487">
    <property type="entry name" value="TYPE 4 PREPILIN-LIKE PROTEINS LEADER PEPTIDE-PROCESSING ENZYME"/>
    <property type="match status" value="1"/>
</dbReference>
<evidence type="ECO:0000313" key="6">
    <source>
        <dbReference type="Proteomes" id="UP001243009"/>
    </source>
</evidence>
<dbReference type="GO" id="GO:0016787">
    <property type="term" value="F:hydrolase activity"/>
    <property type="evidence" value="ECO:0007669"/>
    <property type="project" value="UniProtKB-KW"/>
</dbReference>
<keyword evidence="5" id="KW-0378">Hydrolase</keyword>
<protein>
    <submittedName>
        <fullName evidence="5">A24 family peptidase</fullName>
        <ecNumber evidence="5">3.4.23.-</ecNumber>
    </submittedName>
</protein>
<feature type="transmembrane region" description="Helical" evidence="3">
    <location>
        <begin position="128"/>
        <end position="149"/>
    </location>
</feature>
<comment type="caution">
    <text evidence="5">The sequence shown here is derived from an EMBL/GenBank/DDBJ whole genome shotgun (WGS) entry which is preliminary data.</text>
</comment>
<dbReference type="InterPro" id="IPR050882">
    <property type="entry name" value="Prepilin_peptidase/N-MTase"/>
</dbReference>
<name>A0ABT9ECP5_9PROT</name>
<dbReference type="EC" id="3.4.23.-" evidence="5"/>